<dbReference type="Proteomes" id="UP001595979">
    <property type="component" value="Unassembled WGS sequence"/>
</dbReference>
<evidence type="ECO:0000256" key="1">
    <source>
        <dbReference type="SAM" id="Phobius"/>
    </source>
</evidence>
<feature type="transmembrane region" description="Helical" evidence="1">
    <location>
        <begin position="20"/>
        <end position="47"/>
    </location>
</feature>
<gene>
    <name evidence="2" type="ORF">ACFPQ6_14145</name>
</gene>
<evidence type="ECO:0000313" key="3">
    <source>
        <dbReference type="Proteomes" id="UP001595979"/>
    </source>
</evidence>
<dbReference type="RefSeq" id="WP_380050604.1">
    <property type="nucleotide sequence ID" value="NZ_JBHSOH010000020.1"/>
</dbReference>
<feature type="transmembrane region" description="Helical" evidence="1">
    <location>
        <begin position="59"/>
        <end position="80"/>
    </location>
</feature>
<keyword evidence="3" id="KW-1185">Reference proteome</keyword>
<name>A0ABW1DME3_9DEIO</name>
<reference evidence="3" key="1">
    <citation type="journal article" date="2019" name="Int. J. Syst. Evol. Microbiol.">
        <title>The Global Catalogue of Microorganisms (GCM) 10K type strain sequencing project: providing services to taxonomists for standard genome sequencing and annotation.</title>
        <authorList>
            <consortium name="The Broad Institute Genomics Platform"/>
            <consortium name="The Broad Institute Genome Sequencing Center for Infectious Disease"/>
            <person name="Wu L."/>
            <person name="Ma J."/>
        </authorList>
    </citation>
    <scope>NUCLEOTIDE SEQUENCE [LARGE SCALE GENOMIC DNA]</scope>
    <source>
        <strain evidence="3">CGMCC 1.15053</strain>
    </source>
</reference>
<dbReference type="EMBL" id="JBHSOH010000020">
    <property type="protein sequence ID" value="MFC5849450.1"/>
    <property type="molecule type" value="Genomic_DNA"/>
</dbReference>
<proteinExistence type="predicted"/>
<keyword evidence="1" id="KW-0812">Transmembrane</keyword>
<keyword evidence="1" id="KW-0472">Membrane</keyword>
<protein>
    <submittedName>
        <fullName evidence="2">Uncharacterized protein</fullName>
    </submittedName>
</protein>
<sequence length="138" mass="14226">MTGPTQEGVATLPTTRKTRLLGTLLLVLGVIDLMQLVGLGALLAYVAAGAVQVQAGGALLNNLLLLTLIFAGLAAMAFVARSWLRSRDARVMTPITLGVHLLAFPLGSLVAVAGLLVLLLMPSGHPGPVEETPATTRP</sequence>
<feature type="transmembrane region" description="Helical" evidence="1">
    <location>
        <begin position="101"/>
        <end position="121"/>
    </location>
</feature>
<accession>A0ABW1DME3</accession>
<organism evidence="2 3">
    <name type="scientific">Deinococcus petrolearius</name>
    <dbReference type="NCBI Taxonomy" id="1751295"/>
    <lineage>
        <taxon>Bacteria</taxon>
        <taxon>Thermotogati</taxon>
        <taxon>Deinococcota</taxon>
        <taxon>Deinococci</taxon>
        <taxon>Deinococcales</taxon>
        <taxon>Deinococcaceae</taxon>
        <taxon>Deinococcus</taxon>
    </lineage>
</organism>
<keyword evidence="1" id="KW-1133">Transmembrane helix</keyword>
<comment type="caution">
    <text evidence="2">The sequence shown here is derived from an EMBL/GenBank/DDBJ whole genome shotgun (WGS) entry which is preliminary data.</text>
</comment>
<evidence type="ECO:0000313" key="2">
    <source>
        <dbReference type="EMBL" id="MFC5849450.1"/>
    </source>
</evidence>